<comment type="similarity">
    <text evidence="1">Belongs to the ARG7 family.</text>
</comment>
<accession>A0A9E7IBR9</accession>
<dbReference type="EMBL" id="CP097511">
    <property type="protein sequence ID" value="URE46363.1"/>
    <property type="molecule type" value="Genomic_DNA"/>
</dbReference>
<dbReference type="OrthoDB" id="838391at2759"/>
<dbReference type="Proteomes" id="UP001055439">
    <property type="component" value="Chromosome 9"/>
</dbReference>
<evidence type="ECO:0000313" key="2">
    <source>
        <dbReference type="EMBL" id="URE46363.1"/>
    </source>
</evidence>
<protein>
    <submittedName>
        <fullName evidence="2">SAUR family</fullName>
    </submittedName>
</protein>
<proteinExistence type="inferred from homology"/>
<keyword evidence="3" id="KW-1185">Reference proteome</keyword>
<dbReference type="Pfam" id="PF02519">
    <property type="entry name" value="Auxin_inducible"/>
    <property type="match status" value="1"/>
</dbReference>
<name>A0A9E7IBR9_9LILI</name>
<reference evidence="2" key="1">
    <citation type="submission" date="2022-05" db="EMBL/GenBank/DDBJ databases">
        <title>The Musa troglodytarum L. genome provides insights into the mechanism of non-climacteric behaviour and enrichment of carotenoids.</title>
        <authorList>
            <person name="Wang J."/>
        </authorList>
    </citation>
    <scope>NUCLEOTIDE SEQUENCE</scope>
    <source>
        <tissue evidence="2">Leaf</tissue>
    </source>
</reference>
<organism evidence="2 3">
    <name type="scientific">Musa troglodytarum</name>
    <name type="common">fe'i banana</name>
    <dbReference type="NCBI Taxonomy" id="320322"/>
    <lineage>
        <taxon>Eukaryota</taxon>
        <taxon>Viridiplantae</taxon>
        <taxon>Streptophyta</taxon>
        <taxon>Embryophyta</taxon>
        <taxon>Tracheophyta</taxon>
        <taxon>Spermatophyta</taxon>
        <taxon>Magnoliopsida</taxon>
        <taxon>Liliopsida</taxon>
        <taxon>Zingiberales</taxon>
        <taxon>Musaceae</taxon>
        <taxon>Musa</taxon>
    </lineage>
</organism>
<gene>
    <name evidence="2" type="ORF">MUK42_14222</name>
</gene>
<evidence type="ECO:0000256" key="1">
    <source>
        <dbReference type="ARBA" id="ARBA00006974"/>
    </source>
</evidence>
<dbReference type="PANTHER" id="PTHR31374">
    <property type="entry name" value="AUXIN-INDUCED PROTEIN-LIKE-RELATED"/>
    <property type="match status" value="1"/>
</dbReference>
<dbReference type="GO" id="GO:0009733">
    <property type="term" value="P:response to auxin"/>
    <property type="evidence" value="ECO:0007669"/>
    <property type="project" value="InterPro"/>
</dbReference>
<evidence type="ECO:0000313" key="3">
    <source>
        <dbReference type="Proteomes" id="UP001055439"/>
    </source>
</evidence>
<dbReference type="PANTHER" id="PTHR31374:SF153">
    <property type="entry name" value="AUXIN-RESPONSIVE PROTEIN SAUR36-LIKE"/>
    <property type="match status" value="1"/>
</dbReference>
<sequence length="85" mass="9575">MKRLQRRLSPTSAKKQVPGDVKAGHFAVHAIGGSVHRRFMVELSYLTRPDFLKLLERAEAELGFDQAGVLAVPCHPDELQKVLRR</sequence>
<dbReference type="AlphaFoldDB" id="A0A9E7IBR9"/>
<dbReference type="InterPro" id="IPR003676">
    <property type="entry name" value="SAUR_fam"/>
</dbReference>